<protein>
    <submittedName>
        <fullName evidence="2">Uncharacterized protein</fullName>
    </submittedName>
</protein>
<dbReference type="AlphaFoldDB" id="A0A6S7A3P0"/>
<accession>A0A6S7A3P0</accession>
<keyword evidence="3" id="KW-1185">Reference proteome</keyword>
<evidence type="ECO:0000313" key="2">
    <source>
        <dbReference type="EMBL" id="CAB3709814.1"/>
    </source>
</evidence>
<reference evidence="2 3" key="1">
    <citation type="submission" date="2020-04" db="EMBL/GenBank/DDBJ databases">
        <authorList>
            <person name="De Canck E."/>
        </authorList>
    </citation>
    <scope>NUCLEOTIDE SEQUENCE [LARGE SCALE GENOMIC DNA]</scope>
    <source>
        <strain evidence="2 3">LMG 3441</strain>
    </source>
</reference>
<evidence type="ECO:0000313" key="3">
    <source>
        <dbReference type="Proteomes" id="UP000494269"/>
    </source>
</evidence>
<evidence type="ECO:0000256" key="1">
    <source>
        <dbReference type="SAM" id="Phobius"/>
    </source>
</evidence>
<keyword evidence="1" id="KW-0812">Transmembrane</keyword>
<keyword evidence="1" id="KW-1133">Transmembrane helix</keyword>
<keyword evidence="1" id="KW-0472">Membrane</keyword>
<dbReference type="Proteomes" id="UP000494269">
    <property type="component" value="Unassembled WGS sequence"/>
</dbReference>
<proteinExistence type="predicted"/>
<dbReference type="EMBL" id="CADIJQ010000004">
    <property type="protein sequence ID" value="CAB3709814.1"/>
    <property type="molecule type" value="Genomic_DNA"/>
</dbReference>
<sequence length="103" mass="10638">MNSPELLPLPSTAVGNIITVRLAPQVTAAASAPTPQAANDSVLTDVRVGAMLPPISVPAIPISLHPKAPRPLRVPPAIALAVAFWMLGSAILLTLALAYRFVS</sequence>
<gene>
    <name evidence="2" type="ORF">LMG3441_03053</name>
</gene>
<organism evidence="2 3">
    <name type="scientific">Achromobacter kerstersii</name>
    <dbReference type="NCBI Taxonomy" id="1353890"/>
    <lineage>
        <taxon>Bacteria</taxon>
        <taxon>Pseudomonadati</taxon>
        <taxon>Pseudomonadota</taxon>
        <taxon>Betaproteobacteria</taxon>
        <taxon>Burkholderiales</taxon>
        <taxon>Alcaligenaceae</taxon>
        <taxon>Achromobacter</taxon>
    </lineage>
</organism>
<feature type="transmembrane region" description="Helical" evidence="1">
    <location>
        <begin position="77"/>
        <end position="99"/>
    </location>
</feature>
<name>A0A6S7A3P0_9BURK</name>
<dbReference type="RefSeq" id="WP_054423002.1">
    <property type="nucleotide sequence ID" value="NZ_CADIJQ010000004.1"/>
</dbReference>